<proteinExistence type="inferred from homology"/>
<dbReference type="PROSITE" id="PS51318">
    <property type="entry name" value="TAT"/>
    <property type="match status" value="1"/>
</dbReference>
<keyword evidence="3" id="KW-0378">Hydrolase</keyword>
<dbReference type="Gene3D" id="3.20.20.140">
    <property type="entry name" value="Metal-dependent hydrolases"/>
    <property type="match status" value="2"/>
</dbReference>
<dbReference type="SUPFAM" id="SSF82171">
    <property type="entry name" value="DPP6 N-terminal domain-like"/>
    <property type="match status" value="1"/>
</dbReference>
<dbReference type="InterPro" id="IPR011042">
    <property type="entry name" value="6-blade_b-propeller_TolB-like"/>
</dbReference>
<comment type="similarity">
    <text evidence="1">Belongs to the TolB family.</text>
</comment>
<evidence type="ECO:0000256" key="1">
    <source>
        <dbReference type="ARBA" id="ARBA00009820"/>
    </source>
</evidence>
<protein>
    <submittedName>
        <fullName evidence="3">Amidohydrolase family protein</fullName>
    </submittedName>
</protein>
<dbReference type="AlphaFoldDB" id="A0A516RI23"/>
<dbReference type="Gene3D" id="2.30.40.10">
    <property type="entry name" value="Urease, subunit C, domain 1"/>
    <property type="match status" value="2"/>
</dbReference>
<dbReference type="SUPFAM" id="SSF69304">
    <property type="entry name" value="Tricorn protease N-terminal domain"/>
    <property type="match status" value="1"/>
</dbReference>
<reference evidence="3 4" key="1">
    <citation type="journal article" date="2019" name="J. Ind. Microbiol. Biotechnol.">
        <title>The complete genomic sequence of Streptomyces spectabilis NRRL-2792 and identification of secondary metabolite biosynthetic gene clusters.</title>
        <authorList>
            <person name="Sinha A."/>
            <person name="Phillips-Salemka S."/>
            <person name="Niraula T.A."/>
            <person name="Short K.A."/>
            <person name="Niraula N.P."/>
        </authorList>
    </citation>
    <scope>NUCLEOTIDE SEQUENCE [LARGE SCALE GENOMIC DNA]</scope>
    <source>
        <strain evidence="3 4">NRRL 2792</strain>
    </source>
</reference>
<dbReference type="PANTHER" id="PTHR36842">
    <property type="entry name" value="PROTEIN TOLB HOMOLOG"/>
    <property type="match status" value="1"/>
</dbReference>
<dbReference type="RefSeq" id="WP_144322510.1">
    <property type="nucleotide sequence ID" value="NZ_CP040916.1"/>
</dbReference>
<dbReference type="InterPro" id="IPR011059">
    <property type="entry name" value="Metal-dep_hydrolase_composite"/>
</dbReference>
<dbReference type="PANTHER" id="PTHR36842:SF1">
    <property type="entry name" value="PROTEIN TOLB"/>
    <property type="match status" value="1"/>
</dbReference>
<feature type="domain" description="Amidohydrolase-related" evidence="2">
    <location>
        <begin position="927"/>
        <end position="1025"/>
    </location>
</feature>
<dbReference type="EMBL" id="CP040916">
    <property type="protein sequence ID" value="QDQ15307.1"/>
    <property type="molecule type" value="Genomic_DNA"/>
</dbReference>
<accession>A0A516RI23</accession>
<dbReference type="InterPro" id="IPR032466">
    <property type="entry name" value="Metal_Hydrolase"/>
</dbReference>
<evidence type="ECO:0000313" key="4">
    <source>
        <dbReference type="Proteomes" id="UP000316806"/>
    </source>
</evidence>
<dbReference type="Pfam" id="PF07676">
    <property type="entry name" value="PD40"/>
    <property type="match status" value="6"/>
</dbReference>
<evidence type="ECO:0000259" key="2">
    <source>
        <dbReference type="Pfam" id="PF01979"/>
    </source>
</evidence>
<dbReference type="Pfam" id="PF01979">
    <property type="entry name" value="Amidohydro_1"/>
    <property type="match status" value="1"/>
</dbReference>
<dbReference type="Proteomes" id="UP000316806">
    <property type="component" value="Chromosome"/>
</dbReference>
<dbReference type="InterPro" id="IPR006311">
    <property type="entry name" value="TAT_signal"/>
</dbReference>
<sequence>MDRDSHTDSLSSSPLLPVSLTRRQLLVVAGAAGVAATSAAGVVAPAPAAARPDTGVPLSFTRATNGSATLSPAGDRLIAEVQNVLWSAPRTGGEAVPLTPAGLEPNRPVYAPDGEHIAFCAYRDGGFHIWTLRADGTDLRRRTDGPWDDRGPAWSPDGTRIAFASERGGDPVAGSAYRVHVLDLRTGELVRVTGVPGQEGPLQDGRWEDFDPAWTPDGERVLFVRAKAVTGPTGVTLEARTVAAVPARGAGPVRVEHTETANAQVMTPAPAPDGRRLAYLRTTAAPNGSCALVVDGTPVDVPGDIAPVPPRWTKDGDLLLTVDGRFTLVRPDAPGTPRPLPFEGVLPVDRPRYRVKEYDLGEDRVRPVRGIHLPALSPDGRHVAFAALNSLWLAGTSGGKAPRRLRRAAPTRYLLGPSWARDGRSLVYADDRDGLLGVYRHDLDSGAETTLATGGRVHPALSPDGKRLACLDLTGRLIVRDLDTGTERALAEPLGGGGLPGRPSWSPDGRHLAFCDRNRLNLRFREGYNLVRVVDTTSGTARLHPVAPHTSIADRYDSGPVWSPDGRWLAVIVESALCLLPVAADGTPRGKLRTLTTEPADHPTWSGDSTTLLYLSGARLRLIGVDGGRARTVRVPLDQRRPAPADTVVHAGRLWDGTGTTVREDVDVVVRRGRVAEVAPHRAARTAERRIDASDRTVLPGLWDTHTHPWQSTYGGRQTVGQLTYGITTAVSFGGFAHEQARIREAVATGQLAGPRLLTTGELLDGGRVAYSMGRAHRTRAGLRRSLERAEQLDWDFVKTYVRAPSWIMEEAARFAHERLGVRSGSHFLSPGIQTGQDLTTHLQATQRAEFGHAITASGRAYDDVTEIYTARGAGFALVATPFTAVPLIGADPSLADDPRVTAVMPPWDVESVRKQAATPPTAAQLATLRTETDVYRRILAEGGLVALGTDQPLVPVGLALHLGLRALHRGGLSPVEALRTATVLPARLFGLDKDLGTVERGRVADLTIVDGDPFTDFATLVRTVGVLRGGTPYATEELVGAFASAARRTPRHTDWSAVGRLMRRDGCCDPGT</sequence>
<dbReference type="InterPro" id="IPR006680">
    <property type="entry name" value="Amidohydro-rel"/>
</dbReference>
<dbReference type="InterPro" id="IPR011659">
    <property type="entry name" value="WD40"/>
</dbReference>
<dbReference type="GO" id="GO:0016810">
    <property type="term" value="F:hydrolase activity, acting on carbon-nitrogen (but not peptide) bonds"/>
    <property type="evidence" value="ECO:0007669"/>
    <property type="project" value="InterPro"/>
</dbReference>
<dbReference type="Gene3D" id="2.120.10.30">
    <property type="entry name" value="TolB, C-terminal domain"/>
    <property type="match status" value="3"/>
</dbReference>
<dbReference type="SUPFAM" id="SSF51338">
    <property type="entry name" value="Composite domain of metallo-dependent hydrolases"/>
    <property type="match status" value="1"/>
</dbReference>
<evidence type="ECO:0000313" key="3">
    <source>
        <dbReference type="EMBL" id="QDQ15307.1"/>
    </source>
</evidence>
<name>A0A516RI23_STRST</name>
<gene>
    <name evidence="3" type="ORF">FH965_36050</name>
</gene>
<dbReference type="SUPFAM" id="SSF51556">
    <property type="entry name" value="Metallo-dependent hydrolases"/>
    <property type="match status" value="1"/>
</dbReference>
<organism evidence="3 4">
    <name type="scientific">Streptomyces spectabilis</name>
    <dbReference type="NCBI Taxonomy" id="68270"/>
    <lineage>
        <taxon>Bacteria</taxon>
        <taxon>Bacillati</taxon>
        <taxon>Actinomycetota</taxon>
        <taxon>Actinomycetes</taxon>
        <taxon>Kitasatosporales</taxon>
        <taxon>Streptomycetaceae</taxon>
        <taxon>Streptomyces</taxon>
    </lineage>
</organism>